<organism evidence="3 4">
    <name type="scientific">Niabella soli DSM 19437</name>
    <dbReference type="NCBI Taxonomy" id="929713"/>
    <lineage>
        <taxon>Bacteria</taxon>
        <taxon>Pseudomonadati</taxon>
        <taxon>Bacteroidota</taxon>
        <taxon>Chitinophagia</taxon>
        <taxon>Chitinophagales</taxon>
        <taxon>Chitinophagaceae</taxon>
        <taxon>Niabella</taxon>
    </lineage>
</organism>
<dbReference type="InterPro" id="IPR028939">
    <property type="entry name" value="P5C_Rdtase_cat_N"/>
</dbReference>
<dbReference type="EMBL" id="CP007035">
    <property type="protein sequence ID" value="AHF16790.1"/>
    <property type="molecule type" value="Genomic_DNA"/>
</dbReference>
<proteinExistence type="predicted"/>
<feature type="domain" description="Pyrroline-5-carboxylate reductase catalytic N-terminal" evidence="2">
    <location>
        <begin position="2"/>
        <end position="95"/>
    </location>
</feature>
<dbReference type="InterPro" id="IPR051267">
    <property type="entry name" value="STEAP_metalloreductase"/>
</dbReference>
<dbReference type="AlphaFoldDB" id="W0F159"/>
<dbReference type="InterPro" id="IPR036291">
    <property type="entry name" value="NAD(P)-bd_dom_sf"/>
</dbReference>
<dbReference type="GO" id="GO:0003677">
    <property type="term" value="F:DNA binding"/>
    <property type="evidence" value="ECO:0007669"/>
    <property type="project" value="UniProtKB-KW"/>
</dbReference>
<keyword evidence="3" id="KW-0238">DNA-binding</keyword>
<dbReference type="KEGG" id="nso:NIASO_19615"/>
<dbReference type="Pfam" id="PF03807">
    <property type="entry name" value="F420_oxidored"/>
    <property type="match status" value="1"/>
</dbReference>
<dbReference type="GO" id="GO:0008823">
    <property type="term" value="F:cupric reductase (NADH) activity"/>
    <property type="evidence" value="ECO:0007669"/>
    <property type="project" value="TreeGrafter"/>
</dbReference>
<dbReference type="GO" id="GO:0015677">
    <property type="term" value="P:copper ion import"/>
    <property type="evidence" value="ECO:0007669"/>
    <property type="project" value="TreeGrafter"/>
</dbReference>
<dbReference type="Gene3D" id="3.40.50.720">
    <property type="entry name" value="NAD(P)-binding Rossmann-like Domain"/>
    <property type="match status" value="1"/>
</dbReference>
<keyword evidence="4" id="KW-1185">Reference proteome</keyword>
<dbReference type="GO" id="GO:0005886">
    <property type="term" value="C:plasma membrane"/>
    <property type="evidence" value="ECO:0007669"/>
    <property type="project" value="TreeGrafter"/>
</dbReference>
<dbReference type="GO" id="GO:0052851">
    <property type="term" value="F:ferric-chelate reductase (NADPH) activity"/>
    <property type="evidence" value="ECO:0007669"/>
    <property type="project" value="TreeGrafter"/>
</dbReference>
<sequence>MKIGIIGSGDVGQTLAKAFANEGHETMLGTRNTSKQAIVKFKNENPEITVGTFAETAVFAELVVLAVSGAVAEEAIATAGKNNFSNKIVIDVTNPISSDAPVNGVLHFFTSLEESLMEKIQAIIPYASVVKAFSSVGNARMYKPDFKEGKPTMFICGNNDAAKKTVTTILTAFGWETEDMGKVEAARAIEPLCMLWCIPGFLHNQWSHAFKLLKT</sequence>
<gene>
    <name evidence="3" type="ORF">NIASO_19615</name>
</gene>
<accession>W0F159</accession>
<name>W0F159_9BACT</name>
<evidence type="ECO:0000259" key="2">
    <source>
        <dbReference type="Pfam" id="PF03807"/>
    </source>
</evidence>
<dbReference type="PANTHER" id="PTHR14239">
    <property type="entry name" value="DUDULIN-RELATED"/>
    <property type="match status" value="1"/>
</dbReference>
<dbReference type="HOGENOM" id="CLU_076368_2_0_10"/>
<dbReference type="SUPFAM" id="SSF51735">
    <property type="entry name" value="NAD(P)-binding Rossmann-fold domains"/>
    <property type="match status" value="1"/>
</dbReference>
<evidence type="ECO:0000313" key="4">
    <source>
        <dbReference type="Proteomes" id="UP000003586"/>
    </source>
</evidence>
<protein>
    <submittedName>
        <fullName evidence="3">DNA-binding protein</fullName>
    </submittedName>
</protein>
<dbReference type="Proteomes" id="UP000003586">
    <property type="component" value="Chromosome"/>
</dbReference>
<dbReference type="RefSeq" id="WP_008588423.1">
    <property type="nucleotide sequence ID" value="NZ_CP007035.1"/>
</dbReference>
<evidence type="ECO:0000313" key="3">
    <source>
        <dbReference type="EMBL" id="AHF16790.1"/>
    </source>
</evidence>
<dbReference type="OrthoDB" id="663900at2"/>
<reference evidence="3 4" key="1">
    <citation type="submission" date="2013-12" db="EMBL/GenBank/DDBJ databases">
        <authorList>
            <consortium name="DOE Joint Genome Institute"/>
            <person name="Eisen J."/>
            <person name="Huntemann M."/>
            <person name="Han J."/>
            <person name="Chen A."/>
            <person name="Kyrpides N."/>
            <person name="Mavromatis K."/>
            <person name="Markowitz V."/>
            <person name="Palaniappan K."/>
            <person name="Ivanova N."/>
            <person name="Schaumberg A."/>
            <person name="Pati A."/>
            <person name="Liolios K."/>
            <person name="Nordberg H.P."/>
            <person name="Cantor M.N."/>
            <person name="Hua S.X."/>
            <person name="Woyke T."/>
        </authorList>
    </citation>
    <scope>NUCLEOTIDE SEQUENCE [LARGE SCALE GENOMIC DNA]</scope>
    <source>
        <strain evidence="4">DSM 19437</strain>
    </source>
</reference>
<evidence type="ECO:0000256" key="1">
    <source>
        <dbReference type="ARBA" id="ARBA00023002"/>
    </source>
</evidence>
<dbReference type="PANTHER" id="PTHR14239:SF0">
    <property type="entry name" value="F420-DEPENDENT NADP REDUCTASE"/>
    <property type="match status" value="1"/>
</dbReference>
<dbReference type="eggNOG" id="COG2085">
    <property type="taxonomic scope" value="Bacteria"/>
</dbReference>
<keyword evidence="1" id="KW-0560">Oxidoreductase</keyword>